<proteinExistence type="predicted"/>
<dbReference type="OrthoDB" id="9788148at2"/>
<dbReference type="Pfam" id="PF21948">
    <property type="entry name" value="LplA-B_cat"/>
    <property type="match status" value="1"/>
</dbReference>
<dbReference type="PANTHER" id="PTHR12561">
    <property type="entry name" value="LIPOATE-PROTEIN LIGASE"/>
    <property type="match status" value="1"/>
</dbReference>
<dbReference type="PROSITE" id="PS51733">
    <property type="entry name" value="BPL_LPL_CATALYTIC"/>
    <property type="match status" value="1"/>
</dbReference>
<dbReference type="InterPro" id="IPR004143">
    <property type="entry name" value="BPL_LPL_catalytic"/>
</dbReference>
<keyword evidence="4 9" id="KW-0436">Ligase</keyword>
<reference evidence="9 10" key="1">
    <citation type="submission" date="2019-08" db="EMBL/GenBank/DDBJ databases">
        <title>Bacillus genomes from the desert of Cuatro Cienegas, Coahuila.</title>
        <authorList>
            <person name="Olmedo-Alvarez G."/>
        </authorList>
    </citation>
    <scope>NUCLEOTIDE SEQUENCE [LARGE SCALE GENOMIC DNA]</scope>
    <source>
        <strain evidence="9 10">CH451a_14T</strain>
    </source>
</reference>
<evidence type="ECO:0000256" key="2">
    <source>
        <dbReference type="ARBA" id="ARBA00005124"/>
    </source>
</evidence>
<dbReference type="InterPro" id="IPR045864">
    <property type="entry name" value="aa-tRNA-synth_II/BPL/LPL"/>
</dbReference>
<evidence type="ECO:0000256" key="1">
    <source>
        <dbReference type="ARBA" id="ARBA00005085"/>
    </source>
</evidence>
<accession>A0A5D4U7H7</accession>
<dbReference type="CDD" id="cd16443">
    <property type="entry name" value="LplA"/>
    <property type="match status" value="1"/>
</dbReference>
<dbReference type="GO" id="GO:0005737">
    <property type="term" value="C:cytoplasm"/>
    <property type="evidence" value="ECO:0007669"/>
    <property type="project" value="TreeGrafter"/>
</dbReference>
<organism evidence="9 10">
    <name type="scientific">Rossellomorea aquimaris</name>
    <dbReference type="NCBI Taxonomy" id="189382"/>
    <lineage>
        <taxon>Bacteria</taxon>
        <taxon>Bacillati</taxon>
        <taxon>Bacillota</taxon>
        <taxon>Bacilli</taxon>
        <taxon>Bacillales</taxon>
        <taxon>Bacillaceae</taxon>
        <taxon>Rossellomorea</taxon>
    </lineage>
</organism>
<dbReference type="SUPFAM" id="SSF55681">
    <property type="entry name" value="Class II aaRS and biotin synthetases"/>
    <property type="match status" value="1"/>
</dbReference>
<dbReference type="NCBIfam" id="TIGR00545">
    <property type="entry name" value="lipoyltrans"/>
    <property type="match status" value="1"/>
</dbReference>
<keyword evidence="5" id="KW-0547">Nucleotide-binding</keyword>
<comment type="pathway">
    <text evidence="2">Protein modification; protein lipoylation via exogenous pathway; protein N(6)-(lipoyl)lysine from lipoate: step 1/2.</text>
</comment>
<dbReference type="Pfam" id="PF10437">
    <property type="entry name" value="Lip_prot_lig_C"/>
    <property type="match status" value="1"/>
</dbReference>
<comment type="caution">
    <text evidence="9">The sequence shown here is derived from an EMBL/GenBank/DDBJ whole genome shotgun (WGS) entry which is preliminary data.</text>
</comment>
<evidence type="ECO:0000256" key="4">
    <source>
        <dbReference type="ARBA" id="ARBA00022598"/>
    </source>
</evidence>
<dbReference type="InterPro" id="IPR019491">
    <property type="entry name" value="Lipoate_protein_ligase_C"/>
</dbReference>
<dbReference type="RefSeq" id="WP_148990740.1">
    <property type="nucleotide sequence ID" value="NZ_VTEW01000002.1"/>
</dbReference>
<dbReference type="UniPathway" id="UPA00537">
    <property type="reaction ID" value="UER00594"/>
</dbReference>
<evidence type="ECO:0000259" key="8">
    <source>
        <dbReference type="PROSITE" id="PS51733"/>
    </source>
</evidence>
<sequence length="328" mass="37750">MKFLDNKGITDPRINLAIEEYALKNLDIDETYLLFYINEPSIIIGKNQNTIEEINTEYVESENLHVVRRLSGGGAVYHDLGNLNFSFITKDDGESFHNFRKFTEPVIKALKKLGVNAELSGRNDIEAEGRKISGNAQFSTKGRMFSHGTLLFDSEIENVVSALKVRKDKIESKGIKSIRSRVANISEFLEEKISITEFRSMLLRYIFDVNEIEEYELTEEDWKNINELSEERYGNWNWNYGKSPKFNLQHSHRFPVGSIDIRLEVNKGLIENCKIYGDFFGVGDVSDIENKLIGLKYEKAEVEHALEGVEIPHYFGNVTKEDIINLIY</sequence>
<dbReference type="SUPFAM" id="SSF82649">
    <property type="entry name" value="SufE/NifU"/>
    <property type="match status" value="1"/>
</dbReference>
<evidence type="ECO:0000256" key="3">
    <source>
        <dbReference type="ARBA" id="ARBA00012367"/>
    </source>
</evidence>
<evidence type="ECO:0000313" key="10">
    <source>
        <dbReference type="Proteomes" id="UP000325054"/>
    </source>
</evidence>
<keyword evidence="6" id="KW-0067">ATP-binding</keyword>
<evidence type="ECO:0000256" key="5">
    <source>
        <dbReference type="ARBA" id="ARBA00022741"/>
    </source>
</evidence>
<dbReference type="GO" id="GO:0016979">
    <property type="term" value="F:lipoate-protein ligase activity"/>
    <property type="evidence" value="ECO:0007669"/>
    <property type="project" value="UniProtKB-EC"/>
</dbReference>
<evidence type="ECO:0000313" key="9">
    <source>
        <dbReference type="EMBL" id="TYS83306.1"/>
    </source>
</evidence>
<dbReference type="EMBL" id="VTEW01000002">
    <property type="protein sequence ID" value="TYS83306.1"/>
    <property type="molecule type" value="Genomic_DNA"/>
</dbReference>
<protein>
    <recommendedName>
        <fullName evidence="3">lipoate--protein ligase</fullName>
        <ecNumber evidence="3">6.3.1.20</ecNumber>
    </recommendedName>
</protein>
<dbReference type="PANTHER" id="PTHR12561:SF3">
    <property type="entry name" value="LIPOYLTRANSFERASE 1, MITOCHONDRIAL"/>
    <property type="match status" value="1"/>
</dbReference>
<dbReference type="EC" id="6.3.1.20" evidence="3"/>
<dbReference type="GO" id="GO:0005524">
    <property type="term" value="F:ATP binding"/>
    <property type="evidence" value="ECO:0007669"/>
    <property type="project" value="UniProtKB-KW"/>
</dbReference>
<gene>
    <name evidence="9" type="ORF">FZC80_02965</name>
</gene>
<dbReference type="FunFam" id="3.30.930.10:FF:000072">
    <property type="entry name" value="Lipoate--protein ligase"/>
    <property type="match status" value="1"/>
</dbReference>
<dbReference type="Gene3D" id="3.30.930.10">
    <property type="entry name" value="Bira Bifunctional Protein, Domain 2"/>
    <property type="match status" value="1"/>
</dbReference>
<dbReference type="Proteomes" id="UP000325054">
    <property type="component" value="Unassembled WGS sequence"/>
</dbReference>
<comment type="catalytic activity">
    <reaction evidence="7">
        <text>L-lysyl-[lipoyl-carrier protein] + (R)-lipoate + ATP = N(6)-[(R)-lipoyl]-L-lysyl-[lipoyl-carrier protein] + AMP + diphosphate + H(+)</text>
        <dbReference type="Rhea" id="RHEA:49288"/>
        <dbReference type="Rhea" id="RHEA-COMP:10500"/>
        <dbReference type="Rhea" id="RHEA-COMP:10502"/>
        <dbReference type="ChEBI" id="CHEBI:15378"/>
        <dbReference type="ChEBI" id="CHEBI:29969"/>
        <dbReference type="ChEBI" id="CHEBI:30616"/>
        <dbReference type="ChEBI" id="CHEBI:33019"/>
        <dbReference type="ChEBI" id="CHEBI:83088"/>
        <dbReference type="ChEBI" id="CHEBI:83099"/>
        <dbReference type="ChEBI" id="CHEBI:456215"/>
        <dbReference type="EC" id="6.3.1.20"/>
    </reaction>
</comment>
<dbReference type="AlphaFoldDB" id="A0A5D4U7H7"/>
<evidence type="ECO:0000256" key="6">
    <source>
        <dbReference type="ARBA" id="ARBA00022840"/>
    </source>
</evidence>
<evidence type="ECO:0000256" key="7">
    <source>
        <dbReference type="ARBA" id="ARBA00048037"/>
    </source>
</evidence>
<dbReference type="GO" id="GO:0009249">
    <property type="term" value="P:protein lipoylation"/>
    <property type="evidence" value="ECO:0007669"/>
    <property type="project" value="InterPro"/>
</dbReference>
<dbReference type="Gene3D" id="3.30.390.50">
    <property type="entry name" value="CO dehydrogenase flavoprotein, C-terminal domain"/>
    <property type="match status" value="1"/>
</dbReference>
<name>A0A5D4U7H7_9BACI</name>
<dbReference type="GO" id="GO:0017118">
    <property type="term" value="F:lipoyltransferase activity"/>
    <property type="evidence" value="ECO:0007669"/>
    <property type="project" value="TreeGrafter"/>
</dbReference>
<feature type="domain" description="BPL/LPL catalytic" evidence="8">
    <location>
        <begin position="27"/>
        <end position="214"/>
    </location>
</feature>
<comment type="pathway">
    <text evidence="1">Protein modification; protein lipoylation via exogenous pathway; protein N(6)-(lipoyl)lysine from lipoate: step 2/2.</text>
</comment>
<dbReference type="InterPro" id="IPR004562">
    <property type="entry name" value="LipoylTrfase_LipoateP_Ligase"/>
</dbReference>